<dbReference type="PATRIC" id="fig|883092.3.peg.1283"/>
<dbReference type="HOGENOM" id="CLU_171005_0_0_9"/>
<reference evidence="1 2" key="1">
    <citation type="submission" date="2012-07" db="EMBL/GenBank/DDBJ databases">
        <title>The Genome Sequence of Lactobacillus crispatus FB077-07.</title>
        <authorList>
            <consortium name="The Broad Institute Genome Sequencing Platform"/>
            <person name="Earl A."/>
            <person name="Ward D."/>
            <person name="Feldgarden M."/>
            <person name="Gevers D."/>
            <person name="Saerens B."/>
            <person name="Vaneechoutte M."/>
            <person name="Walker B."/>
            <person name="Young S.K."/>
            <person name="Zeng Q."/>
            <person name="Gargeya S."/>
            <person name="Fitzgerald M."/>
            <person name="Haas B."/>
            <person name="Abouelleil A."/>
            <person name="Alvarado L."/>
            <person name="Arachchi H.M."/>
            <person name="Berlin A.M."/>
            <person name="Chapman S.B."/>
            <person name="Goldberg J."/>
            <person name="Griggs A."/>
            <person name="Gujja S."/>
            <person name="Hansen M."/>
            <person name="Howarth C."/>
            <person name="Imamovic A."/>
            <person name="Larimer J."/>
            <person name="McCowen C."/>
            <person name="Montmayeur A."/>
            <person name="Murphy C."/>
            <person name="Neiman D."/>
            <person name="Pearson M."/>
            <person name="Priest M."/>
            <person name="Roberts A."/>
            <person name="Saif S."/>
            <person name="Shea T."/>
            <person name="Sisk P."/>
            <person name="Sykes S."/>
            <person name="Wortman J."/>
            <person name="Nusbaum C."/>
            <person name="Birren B."/>
        </authorList>
    </citation>
    <scope>NUCLEOTIDE SEQUENCE [LARGE SCALE GENOMIC DNA]</scope>
    <source>
        <strain evidence="1 2">FB077-07</strain>
    </source>
</reference>
<evidence type="ECO:0000313" key="2">
    <source>
        <dbReference type="Proteomes" id="UP000004722"/>
    </source>
</evidence>
<dbReference type="AlphaFoldDB" id="K1NL54"/>
<evidence type="ECO:0000313" key="1">
    <source>
        <dbReference type="EMBL" id="EKB68909.1"/>
    </source>
</evidence>
<sequence>MSKENRLLYSEDIKEVILMEKRYIDNDIRGQRSEYPDKIGEFRRETILSFTPEAAEKYHQLTSSQKTFIDRELDDLKFNQDTTINKKVNAELDQAIVFERNDHEIIITDIVAQPTRDSQEYRRAQIRMDRQNH</sequence>
<comment type="caution">
    <text evidence="1">The sequence shown here is derived from an EMBL/GenBank/DDBJ whole genome shotgun (WGS) entry which is preliminary data.</text>
</comment>
<protein>
    <submittedName>
        <fullName evidence="1">Uncharacterized protein</fullName>
    </submittedName>
</protein>
<dbReference type="EMBL" id="AGZG01000070">
    <property type="protein sequence ID" value="EKB68909.1"/>
    <property type="molecule type" value="Genomic_DNA"/>
</dbReference>
<gene>
    <name evidence="1" type="ORF">HMPREF9249_01295</name>
</gene>
<name>K1NL54_9LACO</name>
<dbReference type="Proteomes" id="UP000004722">
    <property type="component" value="Unassembled WGS sequence"/>
</dbReference>
<proteinExistence type="predicted"/>
<organism evidence="1 2">
    <name type="scientific">Lactobacillus crispatus FB077-07</name>
    <dbReference type="NCBI Taxonomy" id="883092"/>
    <lineage>
        <taxon>Bacteria</taxon>
        <taxon>Bacillati</taxon>
        <taxon>Bacillota</taxon>
        <taxon>Bacilli</taxon>
        <taxon>Lactobacillales</taxon>
        <taxon>Lactobacillaceae</taxon>
        <taxon>Lactobacillus</taxon>
    </lineage>
</organism>
<accession>K1NL54</accession>